<dbReference type="InterPro" id="IPR023187">
    <property type="entry name" value="Tscrpt_reg_MarR-type_CS"/>
</dbReference>
<dbReference type="SUPFAM" id="SSF46785">
    <property type="entry name" value="Winged helix' DNA-binding domain"/>
    <property type="match status" value="1"/>
</dbReference>
<protein>
    <submittedName>
        <fullName evidence="5">MarR family transcriptional regulator</fullName>
    </submittedName>
</protein>
<reference evidence="5 6" key="1">
    <citation type="submission" date="2019-12" db="EMBL/GenBank/DDBJ databases">
        <title>Genome sequenceing of Clostridium bovifaecis.</title>
        <authorList>
            <person name="Yao Y."/>
        </authorList>
    </citation>
    <scope>NUCLEOTIDE SEQUENCE [LARGE SCALE GENOMIC DNA]</scope>
    <source>
        <strain evidence="5 6">BXX</strain>
    </source>
</reference>
<dbReference type="InterPro" id="IPR000835">
    <property type="entry name" value="HTH_MarR-typ"/>
</dbReference>
<dbReference type="Pfam" id="PF01047">
    <property type="entry name" value="MarR"/>
    <property type="match status" value="1"/>
</dbReference>
<dbReference type="GO" id="GO:0003700">
    <property type="term" value="F:DNA-binding transcription factor activity"/>
    <property type="evidence" value="ECO:0007669"/>
    <property type="project" value="InterPro"/>
</dbReference>
<accession>A0A6I6EZ82</accession>
<dbReference type="PROSITE" id="PS50995">
    <property type="entry name" value="HTH_MARR_2"/>
    <property type="match status" value="1"/>
</dbReference>
<dbReference type="EMBL" id="CP046522">
    <property type="protein sequence ID" value="QGU94304.1"/>
    <property type="molecule type" value="Genomic_DNA"/>
</dbReference>
<evidence type="ECO:0000256" key="2">
    <source>
        <dbReference type="ARBA" id="ARBA00023125"/>
    </source>
</evidence>
<evidence type="ECO:0000313" key="5">
    <source>
        <dbReference type="EMBL" id="QGU94304.1"/>
    </source>
</evidence>
<keyword evidence="1" id="KW-0805">Transcription regulation</keyword>
<feature type="domain" description="HTH marR-type" evidence="4">
    <location>
        <begin position="5"/>
        <end position="137"/>
    </location>
</feature>
<dbReference type="PROSITE" id="PS01117">
    <property type="entry name" value="HTH_MARR_1"/>
    <property type="match status" value="1"/>
</dbReference>
<dbReference type="PANTHER" id="PTHR42756:SF1">
    <property type="entry name" value="TRANSCRIPTIONAL REPRESSOR OF EMRAB OPERON"/>
    <property type="match status" value="1"/>
</dbReference>
<evidence type="ECO:0000256" key="1">
    <source>
        <dbReference type="ARBA" id="ARBA00023015"/>
    </source>
</evidence>
<dbReference type="AlphaFoldDB" id="A0A6I6EZ82"/>
<dbReference type="Proteomes" id="UP000422764">
    <property type="component" value="Chromosome"/>
</dbReference>
<dbReference type="PANTHER" id="PTHR42756">
    <property type="entry name" value="TRANSCRIPTIONAL REGULATOR, MARR"/>
    <property type="match status" value="1"/>
</dbReference>
<name>A0A6I6EZ82_9CLOT</name>
<evidence type="ECO:0000256" key="3">
    <source>
        <dbReference type="ARBA" id="ARBA00023163"/>
    </source>
</evidence>
<keyword evidence="6" id="KW-1185">Reference proteome</keyword>
<keyword evidence="3" id="KW-0804">Transcription</keyword>
<dbReference type="SMART" id="SM00347">
    <property type="entry name" value="HTH_MARR"/>
    <property type="match status" value="1"/>
</dbReference>
<dbReference type="Gene3D" id="1.10.10.10">
    <property type="entry name" value="Winged helix-like DNA-binding domain superfamily/Winged helix DNA-binding domain"/>
    <property type="match status" value="1"/>
</dbReference>
<dbReference type="InterPro" id="IPR036390">
    <property type="entry name" value="WH_DNA-bd_sf"/>
</dbReference>
<evidence type="ECO:0000259" key="4">
    <source>
        <dbReference type="PROSITE" id="PS50995"/>
    </source>
</evidence>
<proteinExistence type="predicted"/>
<evidence type="ECO:0000313" key="6">
    <source>
        <dbReference type="Proteomes" id="UP000422764"/>
    </source>
</evidence>
<dbReference type="InterPro" id="IPR036388">
    <property type="entry name" value="WH-like_DNA-bd_sf"/>
</dbReference>
<organism evidence="5 6">
    <name type="scientific">Clostridium bovifaecis</name>
    <dbReference type="NCBI Taxonomy" id="2184719"/>
    <lineage>
        <taxon>Bacteria</taxon>
        <taxon>Bacillati</taxon>
        <taxon>Bacillota</taxon>
        <taxon>Clostridia</taxon>
        <taxon>Eubacteriales</taxon>
        <taxon>Clostridiaceae</taxon>
        <taxon>Clostridium</taxon>
    </lineage>
</organism>
<dbReference type="GO" id="GO:0003677">
    <property type="term" value="F:DNA binding"/>
    <property type="evidence" value="ECO:0007669"/>
    <property type="project" value="UniProtKB-KW"/>
</dbReference>
<dbReference type="PRINTS" id="PR00598">
    <property type="entry name" value="HTHMARR"/>
</dbReference>
<keyword evidence="2" id="KW-0238">DNA-binding</keyword>
<sequence length="144" mass="16795">MFDIDTCLAYITGYSAKKISDAFNERLSKRGVTKVQWIALYYVGKYEKISQVELANYMNVKPSTVARLIDRMEREEYLTRLRSSEDRRVIYLTLSEKGRKLREELLPEGQRMSELVRQGISDEDIAVFKNVLKTMADNANKEEI</sequence>
<gene>
    <name evidence="5" type="ORF">GOM49_03530</name>
</gene>